<keyword evidence="5" id="KW-1185">Reference proteome</keyword>
<reference evidence="4" key="1">
    <citation type="submission" date="2017-02" db="EMBL/GenBank/DDBJ databases">
        <title>Novel co-symbiosis in the unique lucinid bivalve Phacoides pectinatus.</title>
        <authorList>
            <person name="Lim S.J."/>
            <person name="Davis B.G."/>
            <person name="Gill D.E."/>
            <person name="Engel A.S."/>
            <person name="Anderson L.C."/>
            <person name="Campbell B.J."/>
        </authorList>
    </citation>
    <scope>NUCLEOTIDE SEQUENCE [LARGE SCALE GENOMIC DNA]</scope>
    <source>
        <strain evidence="4">LUC13016_P6</strain>
    </source>
</reference>
<evidence type="ECO:0000313" key="4">
    <source>
        <dbReference type="EMBL" id="OQX35247.1"/>
    </source>
</evidence>
<feature type="non-terminal residue" evidence="4">
    <location>
        <position position="1"/>
    </location>
</feature>
<evidence type="ECO:0000259" key="3">
    <source>
        <dbReference type="PROSITE" id="PS51371"/>
    </source>
</evidence>
<dbReference type="SUPFAM" id="SSF54631">
    <property type="entry name" value="CBS-domain pair"/>
    <property type="match status" value="1"/>
</dbReference>
<dbReference type="Pfam" id="PF00571">
    <property type="entry name" value="CBS"/>
    <property type="match status" value="1"/>
</dbReference>
<name>A0A657PK94_9GAMM</name>
<accession>A0A657PK94</accession>
<dbReference type="AlphaFoldDB" id="A0A657PK94"/>
<keyword evidence="1 2" id="KW-0129">CBS domain</keyword>
<evidence type="ECO:0000256" key="1">
    <source>
        <dbReference type="ARBA" id="ARBA00023122"/>
    </source>
</evidence>
<dbReference type="Proteomes" id="UP000243361">
    <property type="component" value="Unassembled WGS sequence"/>
</dbReference>
<organism evidence="4 5">
    <name type="scientific">Candidatus Sedimenticola endophacoides</name>
    <dbReference type="NCBI Taxonomy" id="2548426"/>
    <lineage>
        <taxon>Bacteria</taxon>
        <taxon>Pseudomonadati</taxon>
        <taxon>Pseudomonadota</taxon>
        <taxon>Gammaproteobacteria</taxon>
        <taxon>Chromatiales</taxon>
        <taxon>Sedimenticolaceae</taxon>
        <taxon>Sedimenticola</taxon>
    </lineage>
</organism>
<dbReference type="PROSITE" id="PS51371">
    <property type="entry name" value="CBS"/>
    <property type="match status" value="1"/>
</dbReference>
<protein>
    <recommendedName>
        <fullName evidence="3">CBS domain-containing protein</fullName>
    </recommendedName>
</protein>
<dbReference type="Gene3D" id="3.10.580.10">
    <property type="entry name" value="CBS-domain"/>
    <property type="match status" value="1"/>
</dbReference>
<sequence length="107" mass="11819">LPGYTQFLEDPAQALDFPAMEHAYSSVLLKSVGQLMSRSVFSIGIDEPVMKAAAQMDLHGFRRIPVVGRDKRLAGIVSLSDIHQAIFLRELESATFQNGTEKGDDRI</sequence>
<gene>
    <name evidence="4" type="ORF">B0D84_02595</name>
</gene>
<evidence type="ECO:0000313" key="5">
    <source>
        <dbReference type="Proteomes" id="UP000243361"/>
    </source>
</evidence>
<evidence type="ECO:0000256" key="2">
    <source>
        <dbReference type="PROSITE-ProRule" id="PRU00703"/>
    </source>
</evidence>
<dbReference type="SMART" id="SM00116">
    <property type="entry name" value="CBS"/>
    <property type="match status" value="1"/>
</dbReference>
<dbReference type="EMBL" id="MUIE01000177">
    <property type="protein sequence ID" value="OQX35247.1"/>
    <property type="molecule type" value="Genomic_DNA"/>
</dbReference>
<dbReference type="InterPro" id="IPR000644">
    <property type="entry name" value="CBS_dom"/>
</dbReference>
<dbReference type="InterPro" id="IPR051257">
    <property type="entry name" value="Diverse_CBS-Domain"/>
</dbReference>
<proteinExistence type="predicted"/>
<feature type="domain" description="CBS" evidence="3">
    <location>
        <begin position="36"/>
        <end position="93"/>
    </location>
</feature>
<dbReference type="InterPro" id="IPR046342">
    <property type="entry name" value="CBS_dom_sf"/>
</dbReference>
<comment type="caution">
    <text evidence="4">The sequence shown here is derived from an EMBL/GenBank/DDBJ whole genome shotgun (WGS) entry which is preliminary data.</text>
</comment>
<dbReference type="PANTHER" id="PTHR43080:SF2">
    <property type="entry name" value="CBS DOMAIN-CONTAINING PROTEIN"/>
    <property type="match status" value="1"/>
</dbReference>
<dbReference type="PANTHER" id="PTHR43080">
    <property type="entry name" value="CBS DOMAIN-CONTAINING PROTEIN CBSX3, MITOCHONDRIAL"/>
    <property type="match status" value="1"/>
</dbReference>